<dbReference type="Proteomes" id="UP001177258">
    <property type="component" value="Unassembled WGS sequence"/>
</dbReference>
<proteinExistence type="predicted"/>
<dbReference type="Gene3D" id="2.160.20.20">
    <property type="match status" value="1"/>
</dbReference>
<reference evidence="3" key="2">
    <citation type="submission" date="2023-07" db="EMBL/GenBank/DDBJ databases">
        <authorList>
            <person name="Aydin F."/>
            <person name="Tarhane S."/>
            <person name="Saticioglu I.B."/>
            <person name="Karakaya E."/>
            <person name="Abay S."/>
            <person name="Guran O."/>
            <person name="Bozkurt E."/>
            <person name="Uzum N."/>
            <person name="Olgun K."/>
            <person name="Jablonski D."/>
        </authorList>
    </citation>
    <scope>NUCLEOTIDE SEQUENCE</scope>
    <source>
        <strain evidence="3">Faydin-H75</strain>
    </source>
</reference>
<dbReference type="InterPro" id="IPR036709">
    <property type="entry name" value="Autotransporte_beta_dom_sf"/>
</dbReference>
<reference evidence="4 6" key="1">
    <citation type="submission" date="2023-07" db="EMBL/GenBank/DDBJ databases">
        <title>Unpublished Manusciprt.</title>
        <authorList>
            <person name="Aydin F."/>
            <person name="Tarhane S."/>
            <person name="Saticioglu I.B."/>
            <person name="Karakaya E."/>
            <person name="Abay S."/>
            <person name="Guran O."/>
            <person name="Bozkurt E."/>
            <person name="Uzum N."/>
            <person name="Olgun K."/>
            <person name="Jablonski D."/>
        </authorList>
    </citation>
    <scope>NUCLEOTIDE SEQUENCE</scope>
    <source>
        <strain evidence="6">faydin-H75</strain>
        <strain evidence="4">Faydin-H76</strain>
    </source>
</reference>
<keyword evidence="6" id="KW-1185">Reference proteome</keyword>
<gene>
    <name evidence="3" type="ORF">Q5I04_08345</name>
    <name evidence="4" type="ORF">Q5I06_08390</name>
</gene>
<dbReference type="InterPro" id="IPR005546">
    <property type="entry name" value="Autotransporte_beta"/>
</dbReference>
<dbReference type="SUPFAM" id="SSF51126">
    <property type="entry name" value="Pectin lyase-like"/>
    <property type="match status" value="1"/>
</dbReference>
<evidence type="ECO:0000313" key="3">
    <source>
        <dbReference type="EMBL" id="MDO7253912.1"/>
    </source>
</evidence>
<accession>A0AA90PKQ5</accession>
<feature type="domain" description="Autotransporter" evidence="2">
    <location>
        <begin position="463"/>
        <end position="766"/>
    </location>
</feature>
<dbReference type="SUPFAM" id="SSF56925">
    <property type="entry name" value="OMPA-like"/>
    <property type="match status" value="1"/>
</dbReference>
<dbReference type="InterPro" id="IPR011250">
    <property type="entry name" value="OMP/PagP_B-barrel"/>
</dbReference>
<feature type="region of interest" description="Disordered" evidence="1">
    <location>
        <begin position="805"/>
        <end position="866"/>
    </location>
</feature>
<comment type="caution">
    <text evidence="4">The sequence shown here is derived from an EMBL/GenBank/DDBJ whole genome shotgun (WGS) entry which is preliminary data.</text>
</comment>
<name>A0AA90PKQ5_9HELI</name>
<evidence type="ECO:0000259" key="2">
    <source>
        <dbReference type="PROSITE" id="PS51208"/>
    </source>
</evidence>
<dbReference type="EMBL" id="JAUYZK010000016">
    <property type="protein sequence ID" value="MDP2539791.1"/>
    <property type="molecule type" value="Genomic_DNA"/>
</dbReference>
<sequence>MNDRILIVILMFIAINFPLYGADVVTYDKNTDLNFDTPIVPNGILPRKNISIQNNAIVNINFSPPSNSKDDWFTAAFFSSNSKKYTFSGDGELNFFYDGSRVSGSQFELFAYREMAGNGNIIFDVNTSVKVADNSNIARGVFVQNGSDLGAPKGSYVFNKNLIVDVNNAAPTSSPNFLRTIFYTEDGGAQGDIYVNADTTTHQTLNPDNIIQLKGDVKFGAGTIFYMNLTNPDSFWMGKTLDSGSDSHLYLSNGGKWYLTSNSRINTITMDNPSLDESTNLDSKTQRDFSIVNLMKYASSNVAGVYCANDNCPRDYAGFSPRILKVENVNGENGVFALMTDIASAKSDKIEVGNLNSVNYIQIYQNPKQIILDASGKNIAVASAKTVADGADFKGIATIIGLYDYTPVLQKKDGGASTQWILGSIDRTPSQTARTLLDVLSLPYQIFRLEGDSAHSRLEDFFYPPTLNGLWAKVYGGGIYEKQPFGDKTTQNLFYNFQGGYDKGETFEEKRYFYGGSLDYTKMYAGDKGFDGYSNSIGFGAYGGYIDQKGWVIDANAKYIYSGIHTNIYQAQSPVKFGNNILLLSAKVGYNFYPFYLVRTKTVERCVQKIFCRNAIEKTKVRDESIYIQPYFSFTPGLIFGNTLKFQDNQSHSNIKAHLHFSPALITKIGLGVLKRYDYLYSSLNLRGHIEYSNDINLGGNVTLIDDANVPLYGNSKKIDNRLGFGGGVDWMFFNDSLKLHLDFKSEFFGQINTYWVLSAGIRYKFGQKPPKTYKSLNLRPMPPKPQKVAPINYLTPYKEKEESKDKTFYENNHFKSYGGEKKQIMQTKQKEQKQIEEEKKRKEARKYSPPAWQSTRPMPKIPKQK</sequence>
<organism evidence="4 5">
    <name type="scientific">Helicobacter cappadocius</name>
    <dbReference type="NCBI Taxonomy" id="3063998"/>
    <lineage>
        <taxon>Bacteria</taxon>
        <taxon>Pseudomonadati</taxon>
        <taxon>Campylobacterota</taxon>
        <taxon>Epsilonproteobacteria</taxon>
        <taxon>Campylobacterales</taxon>
        <taxon>Helicobacteraceae</taxon>
        <taxon>Helicobacter</taxon>
    </lineage>
</organism>
<dbReference type="InterPro" id="IPR012332">
    <property type="entry name" value="Autotransporter_pectin_lyase_C"/>
</dbReference>
<dbReference type="InterPro" id="IPR011050">
    <property type="entry name" value="Pectin_lyase_fold/virulence"/>
</dbReference>
<dbReference type="AlphaFoldDB" id="A0AA90PKQ5"/>
<evidence type="ECO:0000256" key="1">
    <source>
        <dbReference type="SAM" id="MobiDB-lite"/>
    </source>
</evidence>
<dbReference type="PROSITE" id="PS51208">
    <property type="entry name" value="AUTOTRANSPORTER"/>
    <property type="match status" value="1"/>
</dbReference>
<dbReference type="Proteomes" id="UP001240777">
    <property type="component" value="Unassembled WGS sequence"/>
</dbReference>
<dbReference type="RefSeq" id="WP_305517751.1">
    <property type="nucleotide sequence ID" value="NZ_JAUPEV010000018.1"/>
</dbReference>
<evidence type="ECO:0000313" key="5">
    <source>
        <dbReference type="Proteomes" id="UP001177258"/>
    </source>
</evidence>
<dbReference type="Gene3D" id="2.40.128.130">
    <property type="entry name" value="Autotransporter beta-domain"/>
    <property type="match status" value="1"/>
</dbReference>
<feature type="compositionally biased region" description="Basic and acidic residues" evidence="1">
    <location>
        <begin position="819"/>
        <end position="842"/>
    </location>
</feature>
<dbReference type="EMBL" id="JAUPEV010000018">
    <property type="protein sequence ID" value="MDO7253912.1"/>
    <property type="molecule type" value="Genomic_DNA"/>
</dbReference>
<reference evidence="3 5" key="3">
    <citation type="journal article" date="2024" name="Syst. Appl. Microbiol.">
        <title>Helicobacter cappadocius sp. nov., from lizards: The first psychrotrophic Helicobacter species.</title>
        <authorList>
            <person name="Aydin F."/>
            <person name="Tarhane S."/>
            <person name="Karakaya E."/>
            <person name="Abay S."/>
            <person name="Kayman T."/>
            <person name="Guran O."/>
            <person name="Bozkurt E."/>
            <person name="Uzum N."/>
            <person name="Avci A."/>
            <person name="Olgun K."/>
            <person name="Jablonski D."/>
            <person name="Guran C."/>
            <person name="Burcin Saticioglu I."/>
        </authorList>
    </citation>
    <scope>NUCLEOTIDE SEQUENCE [LARGE SCALE GENOMIC DNA]</scope>
    <source>
        <strain evidence="3">Faydin-H75</strain>
        <strain evidence="5">faydin-H76</strain>
    </source>
</reference>
<dbReference type="SUPFAM" id="SSF103515">
    <property type="entry name" value="Autotransporter"/>
    <property type="match status" value="1"/>
</dbReference>
<evidence type="ECO:0000313" key="6">
    <source>
        <dbReference type="Proteomes" id="UP001240777"/>
    </source>
</evidence>
<protein>
    <submittedName>
        <fullName evidence="4">Autotransporter domain-containing protein</fullName>
    </submittedName>
</protein>
<evidence type="ECO:0000313" key="4">
    <source>
        <dbReference type="EMBL" id="MDP2539791.1"/>
    </source>
</evidence>